<keyword evidence="4" id="KW-1185">Reference proteome</keyword>
<dbReference type="RefSeq" id="WP_141443519.1">
    <property type="nucleotide sequence ID" value="NZ_CP038231.1"/>
</dbReference>
<protein>
    <submittedName>
        <fullName evidence="3">Phage tail protein</fullName>
    </submittedName>
</protein>
<evidence type="ECO:0000256" key="1">
    <source>
        <dbReference type="ARBA" id="ARBA00008005"/>
    </source>
</evidence>
<sequence length="490" mass="50684">MVDFAEIPGSWAVPGSYTEVIDVPNPNRVAGMPLRCVIVGATASKAAGTLYGNISAGQAALVYGPGSVMAQAVATFIQEQPTLQVDAVAAPLAGGATAASATITFTGTATAAAQGAVWIAGQRVTFSVSQGTTAVQASGALLAAIFASPLMQKTGVTAAQGQNGAVTLTAGDAGALGNDLDVRVSTARQDMTPGLVVTVTPFAGGAGTSDISTALQALGDSWYTDLILLANDPASIQLAVQEANRRGKAMVGQDMRVWVAVRATQGQALALAKQFDTAQELVLLPMQAPRASSWNVTAALAAQGAQSLNTDPARQLRGLPLSTQTGLGPDAADVFDMAARQVLLMNGCSTFRQASDGTITLERVVTTRTQDPVTSAPVAPWDVMLPAIAARVRFEWNAYVEGTYARAKLADDDSPLALADGVVTCRTLKGSWVAQCGIYQGNGWVDDVKEMAPQAVFTRDASDRNRVNASLPVRAMGSLMVLANQLQLQY</sequence>
<feature type="domain" description="Tail sheath protein subtilisin-like" evidence="2">
    <location>
        <begin position="204"/>
        <end position="367"/>
    </location>
</feature>
<dbReference type="Pfam" id="PF04984">
    <property type="entry name" value="Phage_sheath_1"/>
    <property type="match status" value="1"/>
</dbReference>
<proteinExistence type="inferred from homology"/>
<dbReference type="AlphaFoldDB" id="A0A4Y6UBN1"/>
<reference evidence="3 4" key="1">
    <citation type="submission" date="2019-03" db="EMBL/GenBank/DDBJ databases">
        <title>The complete genome sequence of Swingsia_sp. F3b2 LMG30590(T).</title>
        <authorList>
            <person name="Chua K.-O."/>
            <person name="Chan K.-G."/>
            <person name="See-Too W.-S."/>
        </authorList>
    </citation>
    <scope>NUCLEOTIDE SEQUENCE [LARGE SCALE GENOMIC DNA]</scope>
    <source>
        <strain evidence="3 4">F3b2</strain>
    </source>
</reference>
<dbReference type="EMBL" id="CP038231">
    <property type="protein sequence ID" value="QDH13811.1"/>
    <property type="molecule type" value="Genomic_DNA"/>
</dbReference>
<dbReference type="KEGG" id="swf:E3E12_06015"/>
<evidence type="ECO:0000313" key="4">
    <source>
        <dbReference type="Proteomes" id="UP000318709"/>
    </source>
</evidence>
<name>A0A4Y6UBN1_9PROT</name>
<evidence type="ECO:0000259" key="2">
    <source>
        <dbReference type="Pfam" id="PF04984"/>
    </source>
</evidence>
<evidence type="ECO:0000313" key="3">
    <source>
        <dbReference type="EMBL" id="QDH13811.1"/>
    </source>
</evidence>
<dbReference type="InterPro" id="IPR035089">
    <property type="entry name" value="Phage_sheath_subtilisin"/>
</dbReference>
<gene>
    <name evidence="3" type="ORF">E3E12_06015</name>
</gene>
<dbReference type="OrthoDB" id="5442644at2"/>
<comment type="similarity">
    <text evidence="1">Belongs to the myoviridae tail sheath protein family.</text>
</comment>
<dbReference type="Proteomes" id="UP000318709">
    <property type="component" value="Chromosome"/>
</dbReference>
<organism evidence="3 4">
    <name type="scientific">Formicincola oecophyllae</name>
    <dbReference type="NCBI Taxonomy" id="2558361"/>
    <lineage>
        <taxon>Bacteria</taxon>
        <taxon>Pseudomonadati</taxon>
        <taxon>Pseudomonadota</taxon>
        <taxon>Alphaproteobacteria</taxon>
        <taxon>Acetobacterales</taxon>
        <taxon>Acetobacteraceae</taxon>
        <taxon>Formicincola</taxon>
    </lineage>
</organism>
<accession>A0A4Y6UBN1</accession>